<dbReference type="Proteomes" id="UP001299265">
    <property type="component" value="Unassembled WGS sequence"/>
</dbReference>
<dbReference type="AlphaFoldDB" id="A0AAP2WAF6"/>
<dbReference type="RefSeq" id="WP_231062985.1">
    <property type="nucleotide sequence ID" value="NZ_JAJNOR010000006.1"/>
</dbReference>
<dbReference type="PANTHER" id="PTHR43358:SF4">
    <property type="entry name" value="ALPHA_BETA HYDROLASE FOLD-1 DOMAIN-CONTAINING PROTEIN"/>
    <property type="match status" value="1"/>
</dbReference>
<dbReference type="InterPro" id="IPR052920">
    <property type="entry name" value="DNA-binding_regulatory"/>
</dbReference>
<protein>
    <submittedName>
        <fullName evidence="2">Alpha/beta fold hydrolase</fullName>
    </submittedName>
</protein>
<gene>
    <name evidence="2" type="ORF">LQE92_10865</name>
</gene>
<keyword evidence="2" id="KW-0378">Hydrolase</keyword>
<dbReference type="InterPro" id="IPR000073">
    <property type="entry name" value="AB_hydrolase_1"/>
</dbReference>
<keyword evidence="3" id="KW-1185">Reference proteome</keyword>
<sequence length="337" mass="38032">MTKRKVVERMHKKKWLKRTLIILAALLTAVYVIACNVMIDLALIPEKMEQAQAFEDLTEEGMEALVHTDDIQENRAEAISKTNEWLQSADTELLSVTTEDGYRLVAQAFYQEKADHRWVLLLHGYTGWKEELFPIAYRYVHQGYQVLVPDMRCSGDSEGDFIGMGWTDRLDNQLWLDVILEKDPDAEIVLHGQSMGASCALMMGGEKLPVNVKAIVSDSAYTDVYSIFKKQMKEWFHLPAFPLLDGASLMLKLRGGYDLKKASALDAVKRCTLPVLIIHGMEDAFVPVEMAQILYNAAAGEKELLLAEGAGHAQAPDKSPDEYYETVFSFLERHGVR</sequence>
<evidence type="ECO:0000313" key="2">
    <source>
        <dbReference type="EMBL" id="MCD2493119.1"/>
    </source>
</evidence>
<dbReference type="SUPFAM" id="SSF53474">
    <property type="entry name" value="alpha/beta-Hydrolases"/>
    <property type="match status" value="1"/>
</dbReference>
<dbReference type="InterPro" id="IPR029058">
    <property type="entry name" value="AB_hydrolase_fold"/>
</dbReference>
<dbReference type="EMBL" id="JAJNOR010000006">
    <property type="protein sequence ID" value="MCD2493119.1"/>
    <property type="molecule type" value="Genomic_DNA"/>
</dbReference>
<comment type="caution">
    <text evidence="2">The sequence shown here is derived from an EMBL/GenBank/DDBJ whole genome shotgun (WGS) entry which is preliminary data.</text>
</comment>
<dbReference type="GO" id="GO:0016787">
    <property type="term" value="F:hydrolase activity"/>
    <property type="evidence" value="ECO:0007669"/>
    <property type="project" value="UniProtKB-KW"/>
</dbReference>
<evidence type="ECO:0000313" key="3">
    <source>
        <dbReference type="Proteomes" id="UP001299265"/>
    </source>
</evidence>
<feature type="domain" description="AB hydrolase-1" evidence="1">
    <location>
        <begin position="118"/>
        <end position="233"/>
    </location>
</feature>
<organism evidence="2 3">
    <name type="scientific">Lientehia hominis</name>
    <dbReference type="NCBI Taxonomy" id="2897778"/>
    <lineage>
        <taxon>Bacteria</taxon>
        <taxon>Bacillati</taxon>
        <taxon>Bacillota</taxon>
        <taxon>Clostridia</taxon>
        <taxon>Lachnospirales</taxon>
        <taxon>Lachnospiraceae</taxon>
        <taxon>Lientehia</taxon>
    </lineage>
</organism>
<proteinExistence type="predicted"/>
<dbReference type="Gene3D" id="3.40.50.1820">
    <property type="entry name" value="alpha/beta hydrolase"/>
    <property type="match status" value="1"/>
</dbReference>
<dbReference type="PANTHER" id="PTHR43358">
    <property type="entry name" value="ALPHA/BETA-HYDROLASE"/>
    <property type="match status" value="1"/>
</dbReference>
<dbReference type="Pfam" id="PF00561">
    <property type="entry name" value="Abhydrolase_1"/>
    <property type="match status" value="1"/>
</dbReference>
<name>A0AAP2WAF6_9FIRM</name>
<reference evidence="2 3" key="1">
    <citation type="submission" date="2021-11" db="EMBL/GenBank/DDBJ databases">
        <title>Lacrimispora sp. nov. NSJ-141 isolated from human feces.</title>
        <authorList>
            <person name="Abdugheni R."/>
        </authorList>
    </citation>
    <scope>NUCLEOTIDE SEQUENCE [LARGE SCALE GENOMIC DNA]</scope>
    <source>
        <strain evidence="2 3">NSJ-141</strain>
    </source>
</reference>
<evidence type="ECO:0000259" key="1">
    <source>
        <dbReference type="Pfam" id="PF00561"/>
    </source>
</evidence>
<accession>A0AAP2WAF6</accession>